<dbReference type="AlphaFoldDB" id="A0A9W6W4Y2"/>
<comment type="caution">
    <text evidence="1">The sequence shown here is derived from an EMBL/GenBank/DDBJ whole genome shotgun (WGS) entry which is preliminary data.</text>
</comment>
<dbReference type="Proteomes" id="UP001165074">
    <property type="component" value="Unassembled WGS sequence"/>
</dbReference>
<proteinExistence type="predicted"/>
<evidence type="ECO:0000313" key="1">
    <source>
        <dbReference type="EMBL" id="GLY90924.1"/>
    </source>
</evidence>
<organism evidence="1 2">
    <name type="scientific">Actinoallomurus iriomotensis</name>
    <dbReference type="NCBI Taxonomy" id="478107"/>
    <lineage>
        <taxon>Bacteria</taxon>
        <taxon>Bacillati</taxon>
        <taxon>Actinomycetota</taxon>
        <taxon>Actinomycetes</taxon>
        <taxon>Streptosporangiales</taxon>
        <taxon>Thermomonosporaceae</taxon>
        <taxon>Actinoallomurus</taxon>
    </lineage>
</organism>
<gene>
    <name evidence="1" type="ORF">Airi02_088530</name>
</gene>
<reference evidence="1" key="1">
    <citation type="submission" date="2023-03" db="EMBL/GenBank/DDBJ databases">
        <title>Actinoallomurus iriomotensis NBRC 103684.</title>
        <authorList>
            <person name="Ichikawa N."/>
            <person name="Sato H."/>
            <person name="Tonouchi N."/>
        </authorList>
    </citation>
    <scope>NUCLEOTIDE SEQUENCE</scope>
    <source>
        <strain evidence="1">NBRC 103684</strain>
    </source>
</reference>
<evidence type="ECO:0008006" key="3">
    <source>
        <dbReference type="Google" id="ProtNLM"/>
    </source>
</evidence>
<evidence type="ECO:0000313" key="2">
    <source>
        <dbReference type="Proteomes" id="UP001165074"/>
    </source>
</evidence>
<dbReference type="EMBL" id="BSTK01000018">
    <property type="protein sequence ID" value="GLY90924.1"/>
    <property type="molecule type" value="Genomic_DNA"/>
</dbReference>
<dbReference type="GO" id="GO:0003677">
    <property type="term" value="F:DNA binding"/>
    <property type="evidence" value="ECO:0007669"/>
    <property type="project" value="InterPro"/>
</dbReference>
<sequence>MPGKGTDPVSIPPSLWDRPETLNALHSRDVGRLFHLVRQYAGASQTQIAIACGMTQGKVSEYMKRGGRQALTLEVFERIADGLDMPDQARMALGLAPRAFIPPADIQPRDTPPELASSSLLGSLEMDHDESEEAGDPLRRRTFHRLAAAGLFSAVLADIPDSDAPLEGVEAFAAALAGYPDVPGGLPEATRFNVSALVASVASAKRDYQACHYSTVIETLPGLLSDLRTASESIEGDTQLQVHALSAEAHHVAASILLKLDDEGLAWLAADRSMQAAQLSQDPVTVASSARIITHALMDDDHFGAATTTASRFATRLDRDIDQHNPDSLSVYGSLLLRGAVAAGQRNDRGAVATMLDEAEDAGRRLGGDYNHRWTAFGPTNVQLHRVNISTFLGDAGQAIAEARRIDLDRIPITERKAALLIDTSRALTQWGKHEKAYEILRAAEQLAPEEVSARPAVHRLLRDLFTGSPASVKKQVQEFTTQIGVYL</sequence>
<dbReference type="SUPFAM" id="SSF47413">
    <property type="entry name" value="lambda repressor-like DNA-binding domains"/>
    <property type="match status" value="1"/>
</dbReference>
<dbReference type="InterPro" id="IPR010982">
    <property type="entry name" value="Lambda_DNA-bd_dom_sf"/>
</dbReference>
<dbReference type="RefSeq" id="WP_285582168.1">
    <property type="nucleotide sequence ID" value="NZ_BSTK01000018.1"/>
</dbReference>
<dbReference type="Pfam" id="PF13560">
    <property type="entry name" value="HTH_31"/>
    <property type="match status" value="1"/>
</dbReference>
<name>A0A9W6W4Y2_9ACTN</name>
<accession>A0A9W6W4Y2</accession>
<keyword evidence="2" id="KW-1185">Reference proteome</keyword>
<dbReference type="Gene3D" id="1.10.260.40">
    <property type="entry name" value="lambda repressor-like DNA-binding domains"/>
    <property type="match status" value="1"/>
</dbReference>
<protein>
    <recommendedName>
        <fullName evidence="3">HTH cro/C1-type domain-containing protein</fullName>
    </recommendedName>
</protein>